<accession>A0AAD4L5X3</accession>
<evidence type="ECO:0000259" key="1">
    <source>
        <dbReference type="Pfam" id="PF17109"/>
    </source>
</evidence>
<name>A0AAD4L5X3_9AGAM</name>
<sequence length="147" mass="15763">MIWGSATSSCRPCPVLRNRLMSSSLQPEASSSSAPNFQPIFEKALEEYKKKTGKDLTAHPLAAEIKCCDSPGAILTVLEGKANELNQSRGGDERLTKWLNPTVNILNALSATLGEGAGLVFPPTKIIFSGFSILLVVSFPVQSSAWL</sequence>
<dbReference type="EMBL" id="JAKELL010000112">
    <property type="protein sequence ID" value="KAH8981651.1"/>
    <property type="molecule type" value="Genomic_DNA"/>
</dbReference>
<feature type="domain" description="Fungal STAND N-terminal Goodbye" evidence="1">
    <location>
        <begin position="41"/>
        <end position="139"/>
    </location>
</feature>
<dbReference type="AlphaFoldDB" id="A0AAD4L5X3"/>
<evidence type="ECO:0000313" key="2">
    <source>
        <dbReference type="EMBL" id="KAH8981651.1"/>
    </source>
</evidence>
<proteinExistence type="predicted"/>
<comment type="caution">
    <text evidence="2">The sequence shown here is derived from an EMBL/GenBank/DDBJ whole genome shotgun (WGS) entry which is preliminary data.</text>
</comment>
<reference evidence="2" key="1">
    <citation type="submission" date="2022-01" db="EMBL/GenBank/DDBJ databases">
        <title>Comparative genomics reveals a dynamic genome evolution in the ectomycorrhizal milk-cap (Lactarius) mushrooms.</title>
        <authorList>
            <consortium name="DOE Joint Genome Institute"/>
            <person name="Lebreton A."/>
            <person name="Tang N."/>
            <person name="Kuo A."/>
            <person name="LaButti K."/>
            <person name="Drula E."/>
            <person name="Barry K."/>
            <person name="Clum A."/>
            <person name="Lipzen A."/>
            <person name="Mousain D."/>
            <person name="Ng V."/>
            <person name="Wang R."/>
            <person name="Wang X."/>
            <person name="Dai Y."/>
            <person name="Henrissat B."/>
            <person name="Grigoriev I.V."/>
            <person name="Guerin-Laguette A."/>
            <person name="Yu F."/>
            <person name="Martin F.M."/>
        </authorList>
    </citation>
    <scope>NUCLEOTIDE SEQUENCE</scope>
    <source>
        <strain evidence="2">QP</strain>
    </source>
</reference>
<protein>
    <recommendedName>
        <fullName evidence="1">Fungal STAND N-terminal Goodbye domain-containing protein</fullName>
    </recommendedName>
</protein>
<keyword evidence="3" id="KW-1185">Reference proteome</keyword>
<dbReference type="Proteomes" id="UP001201163">
    <property type="component" value="Unassembled WGS sequence"/>
</dbReference>
<gene>
    <name evidence="2" type="ORF">EDB92DRAFT_173884</name>
</gene>
<evidence type="ECO:0000313" key="3">
    <source>
        <dbReference type="Proteomes" id="UP001201163"/>
    </source>
</evidence>
<dbReference type="InterPro" id="IPR031350">
    <property type="entry name" value="Goodbye_dom"/>
</dbReference>
<dbReference type="Pfam" id="PF17109">
    <property type="entry name" value="Goodbye"/>
    <property type="match status" value="1"/>
</dbReference>
<organism evidence="2 3">
    <name type="scientific">Lactarius akahatsu</name>
    <dbReference type="NCBI Taxonomy" id="416441"/>
    <lineage>
        <taxon>Eukaryota</taxon>
        <taxon>Fungi</taxon>
        <taxon>Dikarya</taxon>
        <taxon>Basidiomycota</taxon>
        <taxon>Agaricomycotina</taxon>
        <taxon>Agaricomycetes</taxon>
        <taxon>Russulales</taxon>
        <taxon>Russulaceae</taxon>
        <taxon>Lactarius</taxon>
    </lineage>
</organism>